<evidence type="ECO:0000313" key="1">
    <source>
        <dbReference type="EMBL" id="TQI85679.1"/>
    </source>
</evidence>
<protein>
    <recommendedName>
        <fullName evidence="3">Morphogenetic protein</fullName>
    </recommendedName>
</protein>
<reference evidence="1 2" key="2">
    <citation type="submission" date="2019-07" db="EMBL/GenBank/DDBJ databases">
        <title>Investigation of anaerobic lignin degradation for improved lignocellulosic biofuels.</title>
        <authorList>
            <person name="Deangelis K.PhD."/>
        </authorList>
    </citation>
    <scope>NUCLEOTIDE SEQUENCE [LARGE SCALE GENOMIC DNA]</scope>
    <source>
        <strain evidence="1 2">106R</strain>
    </source>
</reference>
<proteinExistence type="predicted"/>
<dbReference type="EMBL" id="VFMJ01000001">
    <property type="protein sequence ID" value="TQI85679.1"/>
    <property type="molecule type" value="Genomic_DNA"/>
</dbReference>
<dbReference type="AlphaFoldDB" id="A0AA46QDZ8"/>
<comment type="caution">
    <text evidence="1">The sequence shown here is derived from an EMBL/GenBank/DDBJ whole genome shotgun (WGS) entry which is preliminary data.</text>
</comment>
<dbReference type="Proteomes" id="UP000320710">
    <property type="component" value="Unassembled WGS sequence"/>
</dbReference>
<sequence>MKERPVIFNGEMVRAILDGRKTQTRRVIANVSPDNCIPLHKPTKTKDGIYTHVMDAPGHGLCPFGQVGDLLWVRETWGVISHEFDESDRIIDWVPDRPATAIHEMPFGNGYYSGHAIYAADGEFTWGDDDGQGERSCWKPSIHMPRKASRILLEITAVRVERMNDISEEDAKAEGVKPAGDMLPDYPDTFLTPKGDFATAKVAFQRLWQSIYGEESWRANPWVWVIEFRRVGGT</sequence>
<organism evidence="1 2">
    <name type="scientific">Serratia marcescens</name>
    <dbReference type="NCBI Taxonomy" id="615"/>
    <lineage>
        <taxon>Bacteria</taxon>
        <taxon>Pseudomonadati</taxon>
        <taxon>Pseudomonadota</taxon>
        <taxon>Gammaproteobacteria</taxon>
        <taxon>Enterobacterales</taxon>
        <taxon>Yersiniaceae</taxon>
        <taxon>Serratia</taxon>
    </lineage>
</organism>
<evidence type="ECO:0000313" key="2">
    <source>
        <dbReference type="Proteomes" id="UP000320710"/>
    </source>
</evidence>
<evidence type="ECO:0008006" key="3">
    <source>
        <dbReference type="Google" id="ProtNLM"/>
    </source>
</evidence>
<dbReference type="RefSeq" id="WP_141970499.1">
    <property type="nucleotide sequence ID" value="NZ_VFMJ01000001.1"/>
</dbReference>
<reference evidence="1 2" key="1">
    <citation type="submission" date="2019-06" db="EMBL/GenBank/DDBJ databases">
        <authorList>
            <person name="Deangelis K."/>
            <person name="Huntemann M."/>
            <person name="Clum A."/>
            <person name="Pillay M."/>
            <person name="Palaniappan K."/>
            <person name="Varghese N."/>
            <person name="Mikhailova N."/>
            <person name="Stamatis D."/>
            <person name="Reddy T."/>
            <person name="Daum C."/>
            <person name="Shapiro N."/>
            <person name="Ivanova N."/>
            <person name="Kyrpides N."/>
            <person name="Woyke T."/>
        </authorList>
    </citation>
    <scope>NUCLEOTIDE SEQUENCE [LARGE SCALE GENOMIC DNA]</scope>
    <source>
        <strain evidence="1 2">106R</strain>
    </source>
</reference>
<name>A0AA46QDZ8_SERMA</name>
<accession>A0AA46QDZ8</accession>
<gene>
    <name evidence="1" type="ORF">FHU12_3249</name>
</gene>